<evidence type="ECO:0008006" key="3">
    <source>
        <dbReference type="Google" id="ProtNLM"/>
    </source>
</evidence>
<dbReference type="EMBL" id="JAVRRF010000021">
    <property type="protein sequence ID" value="KAK5054947.1"/>
    <property type="molecule type" value="Genomic_DNA"/>
</dbReference>
<name>A0ABR0J2W3_9EURO</name>
<dbReference type="Gene3D" id="2.60.120.620">
    <property type="entry name" value="q2cbj1_9rhob like domain"/>
    <property type="match status" value="1"/>
</dbReference>
<gene>
    <name evidence="1" type="ORF">LTR69_008515</name>
</gene>
<reference evidence="1 2" key="1">
    <citation type="submission" date="2023-08" db="EMBL/GenBank/DDBJ databases">
        <title>Black Yeasts Isolated from many extreme environments.</title>
        <authorList>
            <person name="Coleine C."/>
            <person name="Stajich J.E."/>
            <person name="Selbmann L."/>
        </authorList>
    </citation>
    <scope>NUCLEOTIDE SEQUENCE [LARGE SCALE GENOMIC DNA]</scope>
    <source>
        <strain evidence="1 2">CCFEE 6328</strain>
    </source>
</reference>
<evidence type="ECO:0000313" key="1">
    <source>
        <dbReference type="EMBL" id="KAK5054947.1"/>
    </source>
</evidence>
<dbReference type="InterPro" id="IPR008775">
    <property type="entry name" value="Phytyl_CoA_dOase-like"/>
</dbReference>
<proteinExistence type="predicted"/>
<keyword evidence="2" id="KW-1185">Reference proteome</keyword>
<dbReference type="PANTHER" id="PTHR31630:SF6">
    <property type="entry name" value="PHYTANOYL-COA DIOXYGENASE-RELATED"/>
    <property type="match status" value="1"/>
</dbReference>
<dbReference type="Proteomes" id="UP001345691">
    <property type="component" value="Unassembled WGS sequence"/>
</dbReference>
<accession>A0ABR0J2W3</accession>
<comment type="caution">
    <text evidence="1">The sequence shown here is derived from an EMBL/GenBank/DDBJ whole genome shotgun (WGS) entry which is preliminary data.</text>
</comment>
<evidence type="ECO:0000313" key="2">
    <source>
        <dbReference type="Proteomes" id="UP001345691"/>
    </source>
</evidence>
<dbReference type="PANTHER" id="PTHR31630">
    <property type="entry name" value="PHYTANOYL-COA DIOXYGENASE-RELATED-RELATED"/>
    <property type="match status" value="1"/>
</dbReference>
<organism evidence="1 2">
    <name type="scientific">Exophiala sideris</name>
    <dbReference type="NCBI Taxonomy" id="1016849"/>
    <lineage>
        <taxon>Eukaryota</taxon>
        <taxon>Fungi</taxon>
        <taxon>Dikarya</taxon>
        <taxon>Ascomycota</taxon>
        <taxon>Pezizomycotina</taxon>
        <taxon>Eurotiomycetes</taxon>
        <taxon>Chaetothyriomycetidae</taxon>
        <taxon>Chaetothyriales</taxon>
        <taxon>Herpotrichiellaceae</taxon>
        <taxon>Exophiala</taxon>
    </lineage>
</organism>
<dbReference type="SUPFAM" id="SSF51197">
    <property type="entry name" value="Clavaminate synthase-like"/>
    <property type="match status" value="1"/>
</dbReference>
<protein>
    <recommendedName>
        <fullName evidence="3">Clavaminate synthase-like protein</fullName>
    </recommendedName>
</protein>
<dbReference type="Pfam" id="PF05721">
    <property type="entry name" value="PhyH"/>
    <property type="match status" value="1"/>
</dbReference>
<sequence>MATTETITKTVPSLELNAKVHYGDWRDDFFRQGYYVFKKAVTPEKAQNYYYKKALDWLQSFNNGFDINDRSTWKKEHLPQNFKNMYIWYCAAHEKFMWDARTEPNVLKPFEQLWGTKELLASFDAFNITLPHRVDDNFSPWPHTDQAPERKGLACVQGLLNLTPAGPEDGGLLLMVGSSALFEEYFSTFKKRDRQAVDAKHYDFYGFKPEDIKWFEAHGCHQIKVNADPGDLILWDSRTIHHVAKIESDTIRSVLYTCFTPAALASPEDLAYKAELFQRFEATTHWPHCNIWGQGKAQINGEVDPLERDEPLEKPVVTDQILKLAGVKPY</sequence>